<protein>
    <submittedName>
        <fullName evidence="2">Chemotaxis protein CheW</fullName>
    </submittedName>
</protein>
<dbReference type="InterPro" id="IPR002545">
    <property type="entry name" value="CheW-lke_dom"/>
</dbReference>
<dbReference type="SUPFAM" id="SSF50341">
    <property type="entry name" value="CheW-like"/>
    <property type="match status" value="1"/>
</dbReference>
<dbReference type="InterPro" id="IPR036061">
    <property type="entry name" value="CheW-like_dom_sf"/>
</dbReference>
<gene>
    <name evidence="2" type="ORF">GEV47_11705</name>
</gene>
<evidence type="ECO:0000313" key="3">
    <source>
        <dbReference type="Proteomes" id="UP000451565"/>
    </source>
</evidence>
<dbReference type="GO" id="GO:0005829">
    <property type="term" value="C:cytosol"/>
    <property type="evidence" value="ECO:0007669"/>
    <property type="project" value="TreeGrafter"/>
</dbReference>
<dbReference type="Proteomes" id="UP000451565">
    <property type="component" value="Unassembled WGS sequence"/>
</dbReference>
<accession>A0A843YVL6</accession>
<dbReference type="GO" id="GO:0006935">
    <property type="term" value="P:chemotaxis"/>
    <property type="evidence" value="ECO:0007669"/>
    <property type="project" value="InterPro"/>
</dbReference>
<keyword evidence="3" id="KW-1185">Reference proteome</keyword>
<comment type="caution">
    <text evidence="2">The sequence shown here is derived from an EMBL/GenBank/DDBJ whole genome shotgun (WGS) entry which is preliminary data.</text>
</comment>
<dbReference type="PANTHER" id="PTHR22617">
    <property type="entry name" value="CHEMOTAXIS SENSOR HISTIDINE KINASE-RELATED"/>
    <property type="match status" value="1"/>
</dbReference>
<sequence>MQAARSGVATHQNHLGFLIGQTRWLLDLQEAGEIVAIDRITKVPLAQDWYLGLTNIRGSLISVVDFARFQGEPLTSIDKDSRIVAFSSRLQFNSALLVKRVLGLRNLEQMQLQTPSDELSDDGSKRYLDSDGQLWTELKLAQLIQDPRFLQVGL</sequence>
<dbReference type="PROSITE" id="PS50851">
    <property type="entry name" value="CHEW"/>
    <property type="match status" value="1"/>
</dbReference>
<evidence type="ECO:0000259" key="1">
    <source>
        <dbReference type="PROSITE" id="PS50851"/>
    </source>
</evidence>
<dbReference type="Gene3D" id="2.30.30.40">
    <property type="entry name" value="SH3 Domains"/>
    <property type="match status" value="1"/>
</dbReference>
<dbReference type="OrthoDB" id="5298045at2"/>
<dbReference type="SMART" id="SM00260">
    <property type="entry name" value="CheW"/>
    <property type="match status" value="1"/>
</dbReference>
<reference evidence="2 3" key="1">
    <citation type="submission" date="2019-10" db="EMBL/GenBank/DDBJ databases">
        <title>Glaciimonas soli sp. nov., a psychrophilic bacterium isolated from the forest soil of a high elevation mountain in Taiwan.</title>
        <authorList>
            <person name="Wang L.-T."/>
            <person name="Shieh W.Y."/>
        </authorList>
    </citation>
    <scope>NUCLEOTIDE SEQUENCE [LARGE SCALE GENOMIC DNA]</scope>
    <source>
        <strain evidence="2 3">GS1</strain>
    </source>
</reference>
<dbReference type="EMBL" id="WINI01000006">
    <property type="protein sequence ID" value="MQR01341.1"/>
    <property type="molecule type" value="Genomic_DNA"/>
</dbReference>
<dbReference type="InterPro" id="IPR039315">
    <property type="entry name" value="CheW"/>
</dbReference>
<name>A0A843YVL6_9BURK</name>
<evidence type="ECO:0000313" key="2">
    <source>
        <dbReference type="EMBL" id="MQR01341.1"/>
    </source>
</evidence>
<dbReference type="PANTHER" id="PTHR22617:SF43">
    <property type="entry name" value="PROTEIN PILI"/>
    <property type="match status" value="1"/>
</dbReference>
<dbReference type="Pfam" id="PF01584">
    <property type="entry name" value="CheW"/>
    <property type="match status" value="1"/>
</dbReference>
<proteinExistence type="predicted"/>
<dbReference type="Gene3D" id="2.40.50.180">
    <property type="entry name" value="CheA-289, Domain 4"/>
    <property type="match status" value="1"/>
</dbReference>
<dbReference type="GO" id="GO:0007165">
    <property type="term" value="P:signal transduction"/>
    <property type="evidence" value="ECO:0007669"/>
    <property type="project" value="InterPro"/>
</dbReference>
<feature type="domain" description="CheW-like" evidence="1">
    <location>
        <begin position="11"/>
        <end position="149"/>
    </location>
</feature>
<organism evidence="2 3">
    <name type="scientific">Glaciimonas soli</name>
    <dbReference type="NCBI Taxonomy" id="2590999"/>
    <lineage>
        <taxon>Bacteria</taxon>
        <taxon>Pseudomonadati</taxon>
        <taxon>Pseudomonadota</taxon>
        <taxon>Betaproteobacteria</taxon>
        <taxon>Burkholderiales</taxon>
        <taxon>Oxalobacteraceae</taxon>
        <taxon>Glaciimonas</taxon>
    </lineage>
</organism>
<dbReference type="AlphaFoldDB" id="A0A843YVL6"/>